<keyword evidence="1" id="KW-1133">Transmembrane helix</keyword>
<gene>
    <name evidence="3" type="ORF">P154DRAFT_544956</name>
</gene>
<dbReference type="PANTHER" id="PTHR42850:SF4">
    <property type="entry name" value="ZINC-DEPENDENT ENDOPOLYPHOSPHATASE"/>
    <property type="match status" value="1"/>
</dbReference>
<name>A0A6A5WMV6_9PLEO</name>
<dbReference type="EMBL" id="ML977582">
    <property type="protein sequence ID" value="KAF2001521.1"/>
    <property type="molecule type" value="Genomic_DNA"/>
</dbReference>
<protein>
    <submittedName>
        <fullName evidence="3">Metallo-dependent phosphatase</fullName>
    </submittedName>
</protein>
<dbReference type="SUPFAM" id="SSF56300">
    <property type="entry name" value="Metallo-dependent phosphatases"/>
    <property type="match status" value="1"/>
</dbReference>
<dbReference type="GO" id="GO:0000298">
    <property type="term" value="F:endopolyphosphatase activity"/>
    <property type="evidence" value="ECO:0007669"/>
    <property type="project" value="TreeGrafter"/>
</dbReference>
<dbReference type="GO" id="GO:0005737">
    <property type="term" value="C:cytoplasm"/>
    <property type="evidence" value="ECO:0007669"/>
    <property type="project" value="TreeGrafter"/>
</dbReference>
<organism evidence="3 4">
    <name type="scientific">Amniculicola lignicola CBS 123094</name>
    <dbReference type="NCBI Taxonomy" id="1392246"/>
    <lineage>
        <taxon>Eukaryota</taxon>
        <taxon>Fungi</taxon>
        <taxon>Dikarya</taxon>
        <taxon>Ascomycota</taxon>
        <taxon>Pezizomycotina</taxon>
        <taxon>Dothideomycetes</taxon>
        <taxon>Pleosporomycetidae</taxon>
        <taxon>Pleosporales</taxon>
        <taxon>Amniculicolaceae</taxon>
        <taxon>Amniculicola</taxon>
    </lineage>
</organism>
<dbReference type="CDD" id="cd00144">
    <property type="entry name" value="MPP_PPP_family"/>
    <property type="match status" value="1"/>
</dbReference>
<keyword evidence="4" id="KW-1185">Reference proteome</keyword>
<feature type="domain" description="Calcineurin-like phosphoesterase" evidence="2">
    <location>
        <begin position="136"/>
        <end position="332"/>
    </location>
</feature>
<keyword evidence="1" id="KW-0812">Transmembrane</keyword>
<reference evidence="3" key="1">
    <citation type="journal article" date="2020" name="Stud. Mycol.">
        <title>101 Dothideomycetes genomes: a test case for predicting lifestyles and emergence of pathogens.</title>
        <authorList>
            <person name="Haridas S."/>
            <person name="Albert R."/>
            <person name="Binder M."/>
            <person name="Bloem J."/>
            <person name="Labutti K."/>
            <person name="Salamov A."/>
            <person name="Andreopoulos B."/>
            <person name="Baker S."/>
            <person name="Barry K."/>
            <person name="Bills G."/>
            <person name="Bluhm B."/>
            <person name="Cannon C."/>
            <person name="Castanera R."/>
            <person name="Culley D."/>
            <person name="Daum C."/>
            <person name="Ezra D."/>
            <person name="Gonzalez J."/>
            <person name="Henrissat B."/>
            <person name="Kuo A."/>
            <person name="Liang C."/>
            <person name="Lipzen A."/>
            <person name="Lutzoni F."/>
            <person name="Magnuson J."/>
            <person name="Mondo S."/>
            <person name="Nolan M."/>
            <person name="Ohm R."/>
            <person name="Pangilinan J."/>
            <person name="Park H.-J."/>
            <person name="Ramirez L."/>
            <person name="Alfaro M."/>
            <person name="Sun H."/>
            <person name="Tritt A."/>
            <person name="Yoshinaga Y."/>
            <person name="Zwiers L.-H."/>
            <person name="Turgeon B."/>
            <person name="Goodwin S."/>
            <person name="Spatafora J."/>
            <person name="Crous P."/>
            <person name="Grigoriev I."/>
        </authorList>
    </citation>
    <scope>NUCLEOTIDE SEQUENCE</scope>
    <source>
        <strain evidence="3">CBS 123094</strain>
    </source>
</reference>
<dbReference type="InterPro" id="IPR029052">
    <property type="entry name" value="Metallo-depent_PP-like"/>
</dbReference>
<feature type="transmembrane region" description="Helical" evidence="1">
    <location>
        <begin position="66"/>
        <end position="88"/>
    </location>
</feature>
<evidence type="ECO:0000313" key="4">
    <source>
        <dbReference type="Proteomes" id="UP000799779"/>
    </source>
</evidence>
<dbReference type="Pfam" id="PF00149">
    <property type="entry name" value="Metallophos"/>
    <property type="match status" value="1"/>
</dbReference>
<dbReference type="GO" id="GO:0016791">
    <property type="term" value="F:phosphatase activity"/>
    <property type="evidence" value="ECO:0007669"/>
    <property type="project" value="TreeGrafter"/>
</dbReference>
<dbReference type="OrthoDB" id="10267127at2759"/>
<evidence type="ECO:0000259" key="2">
    <source>
        <dbReference type="Pfam" id="PF00149"/>
    </source>
</evidence>
<evidence type="ECO:0000256" key="1">
    <source>
        <dbReference type="SAM" id="Phobius"/>
    </source>
</evidence>
<dbReference type="GO" id="GO:0006798">
    <property type="term" value="P:polyphosphate catabolic process"/>
    <property type="evidence" value="ECO:0007669"/>
    <property type="project" value="TreeGrafter"/>
</dbReference>
<dbReference type="Gene3D" id="3.60.21.10">
    <property type="match status" value="1"/>
</dbReference>
<sequence length="378" mass="43386">MSYSYGHNRHNDAPRPLIDLIPDSLYLSDEEEFFYYDHNRQIHPEWKAIFHKTSNRVPRRVRRYSLLYLILLVVTLIGWKSYFGPLYWAQRMETVAMDTAPEYQFDGGNAGVELKHIIMVKKLDKELVPTVENGRRLIVVGDVHGCRQELEHLMNKVDFDKKRDHLILVGDIVSKGPDSPGVVSYAASLGATSVRGNHEDRLLLTHHMITTTPSDALAEELLPLNDKKMRALARKFTKEQIHWLHQCPVILHVGSIGEHMPDISVVHAGLVPNVPLKKQDPYQCMNMRTIDLKTRLPSEGRDHTPWEKYWNHQQKKKKEKSERSTVIYGHDKKRGRTLKKYSMGLDSGCVSGGTLTAMVIDGKGNYKIKEVKCKGYIN</sequence>
<dbReference type="AlphaFoldDB" id="A0A6A5WMV6"/>
<dbReference type="InterPro" id="IPR004843">
    <property type="entry name" value="Calcineurin-like_PHP"/>
</dbReference>
<dbReference type="Proteomes" id="UP000799779">
    <property type="component" value="Unassembled WGS sequence"/>
</dbReference>
<keyword evidence="1" id="KW-0472">Membrane</keyword>
<proteinExistence type="predicted"/>
<dbReference type="InterPro" id="IPR050126">
    <property type="entry name" value="Ap4A_hydrolase"/>
</dbReference>
<evidence type="ECO:0000313" key="3">
    <source>
        <dbReference type="EMBL" id="KAF2001521.1"/>
    </source>
</evidence>
<accession>A0A6A5WMV6</accession>
<dbReference type="PANTHER" id="PTHR42850">
    <property type="entry name" value="METALLOPHOSPHOESTERASE"/>
    <property type="match status" value="1"/>
</dbReference>